<organism evidence="1 2">
    <name type="scientific">Favolaschia claudopus</name>
    <dbReference type="NCBI Taxonomy" id="2862362"/>
    <lineage>
        <taxon>Eukaryota</taxon>
        <taxon>Fungi</taxon>
        <taxon>Dikarya</taxon>
        <taxon>Basidiomycota</taxon>
        <taxon>Agaricomycotina</taxon>
        <taxon>Agaricomycetes</taxon>
        <taxon>Agaricomycetidae</taxon>
        <taxon>Agaricales</taxon>
        <taxon>Marasmiineae</taxon>
        <taxon>Mycenaceae</taxon>
        <taxon>Favolaschia</taxon>
    </lineage>
</organism>
<comment type="caution">
    <text evidence="1">The sequence shown here is derived from an EMBL/GenBank/DDBJ whole genome shotgun (WGS) entry which is preliminary data.</text>
</comment>
<proteinExistence type="predicted"/>
<dbReference type="AlphaFoldDB" id="A0AAW0C692"/>
<gene>
    <name evidence="1" type="ORF">R3P38DRAFT_2518967</name>
</gene>
<dbReference type="EMBL" id="JAWWNJ010000021">
    <property type="protein sequence ID" value="KAK7034155.1"/>
    <property type="molecule type" value="Genomic_DNA"/>
</dbReference>
<reference evidence="1 2" key="1">
    <citation type="journal article" date="2024" name="J Genomics">
        <title>Draft genome sequencing and assembly of Favolaschia claudopus CIRM-BRFM 2984 isolated from oak limbs.</title>
        <authorList>
            <person name="Navarro D."/>
            <person name="Drula E."/>
            <person name="Chaduli D."/>
            <person name="Cazenave R."/>
            <person name="Ahrendt S."/>
            <person name="Wang J."/>
            <person name="Lipzen A."/>
            <person name="Daum C."/>
            <person name="Barry K."/>
            <person name="Grigoriev I.V."/>
            <person name="Favel A."/>
            <person name="Rosso M.N."/>
            <person name="Martin F."/>
        </authorList>
    </citation>
    <scope>NUCLEOTIDE SEQUENCE [LARGE SCALE GENOMIC DNA]</scope>
    <source>
        <strain evidence="1 2">CIRM-BRFM 2984</strain>
    </source>
</reference>
<sequence length="97" mass="10562">LVRNRDVDHLSPREWQGELTAGSCDIHACYHAGVAQAKEVLAKYGCDMDSTARFSEEGFHLMWPKGGKYSGLSNKEVDRSLENVSAAIESAGLSPHA</sequence>
<accession>A0AAW0C692</accession>
<name>A0AAW0C692_9AGAR</name>
<evidence type="ECO:0000313" key="2">
    <source>
        <dbReference type="Proteomes" id="UP001362999"/>
    </source>
</evidence>
<protein>
    <submittedName>
        <fullName evidence="1">Uncharacterized protein</fullName>
    </submittedName>
</protein>
<dbReference type="Proteomes" id="UP001362999">
    <property type="component" value="Unassembled WGS sequence"/>
</dbReference>
<keyword evidence="2" id="KW-1185">Reference proteome</keyword>
<evidence type="ECO:0000313" key="1">
    <source>
        <dbReference type="EMBL" id="KAK7034155.1"/>
    </source>
</evidence>
<feature type="non-terminal residue" evidence="1">
    <location>
        <position position="1"/>
    </location>
</feature>